<dbReference type="Gene3D" id="3.40.50.12800">
    <property type="match status" value="1"/>
</dbReference>
<dbReference type="InterPro" id="IPR001460">
    <property type="entry name" value="PCN-bd_Tpept"/>
</dbReference>
<dbReference type="GO" id="GO:0071555">
    <property type="term" value="P:cell wall organization"/>
    <property type="evidence" value="ECO:0007669"/>
    <property type="project" value="UniProtKB-KW"/>
</dbReference>
<keyword evidence="11 17" id="KW-0472">Membrane</keyword>
<evidence type="ECO:0000313" key="21">
    <source>
        <dbReference type="Proteomes" id="UP001179600"/>
    </source>
</evidence>
<reference evidence="20" key="1">
    <citation type="submission" date="2023-01" db="EMBL/GenBank/DDBJ databases">
        <title>Oxazolidinone resistance genes in florfenicol resistant enterococci from beef cattle and veal calves at slaughter.</title>
        <authorList>
            <person name="Biggel M."/>
        </authorList>
    </citation>
    <scope>NUCLEOTIDE SEQUENCE</scope>
    <source>
        <strain evidence="20">K204-1</strain>
    </source>
</reference>
<evidence type="ECO:0000256" key="14">
    <source>
        <dbReference type="ARBA" id="ARBA00034000"/>
    </source>
</evidence>
<evidence type="ECO:0000256" key="7">
    <source>
        <dbReference type="ARBA" id="ARBA00022801"/>
    </source>
</evidence>
<dbReference type="GO" id="GO:0008360">
    <property type="term" value="P:regulation of cell shape"/>
    <property type="evidence" value="ECO:0007669"/>
    <property type="project" value="UniProtKB-KW"/>
</dbReference>
<evidence type="ECO:0000256" key="9">
    <source>
        <dbReference type="ARBA" id="ARBA00022984"/>
    </source>
</evidence>
<dbReference type="GO" id="GO:0009002">
    <property type="term" value="F:serine-type D-Ala-D-Ala carboxypeptidase activity"/>
    <property type="evidence" value="ECO:0007669"/>
    <property type="project" value="UniProtKB-EC"/>
</dbReference>
<dbReference type="AlphaFoldDB" id="A0AAE9XHU9"/>
<organism evidence="20 21">
    <name type="scientific">Vagococcus lutrae</name>
    <dbReference type="NCBI Taxonomy" id="81947"/>
    <lineage>
        <taxon>Bacteria</taxon>
        <taxon>Bacillati</taxon>
        <taxon>Bacillota</taxon>
        <taxon>Bacilli</taxon>
        <taxon>Lactobacillales</taxon>
        <taxon>Enterococcaceae</taxon>
        <taxon>Vagococcus</taxon>
    </lineage>
</organism>
<keyword evidence="2" id="KW-0121">Carboxypeptidase</keyword>
<dbReference type="Gene3D" id="3.40.710.10">
    <property type="entry name" value="DD-peptidase/beta-lactamase superfamily"/>
    <property type="match status" value="1"/>
</dbReference>
<keyword evidence="12" id="KW-0511">Multifunctional enzyme</keyword>
<evidence type="ECO:0000256" key="4">
    <source>
        <dbReference type="ARBA" id="ARBA00022676"/>
    </source>
</evidence>
<sequence>MNKERVFFGLNVFLSVLRSLGYFFITVLILGGTLSLGIGLGYFAFLVSDTEVPDKETMVKAINDIELVSSFTYDNGEKIADFKSDLVRTRVNSEQISPIVEQALIATEDEYFNVHKGIVPKALLRAVISDITGIGGQSGGSTLTQQLVKQQILTDETTFSRKANEILLALRLEKMLSKEEILTAYLNVSPFGRNNKGQNIAGIQEAARGLFGKNADDLSLPQAAFIAGLPQSPIVYSPYTNLGQIKPDEGLTYGLERKNQVLYSMYREKFIDKAQYEEALNYDLKQDFLPQEIITDQTNNYLYYQVENDTIETLMTKIYEKDNISEADIKKDNNLYDKYYQLAERELRRGGYVVQTTINKNIYEAMNTTAQNSGYILDDGSGNTVQLGSVLMENQSGKIIGFVAGRNYEESQNNHAFNSRRSPGSTMKPIVAYAPAIDTGMIGSESQLSNHARNYPGGGKLTNYGGQSGNEFKSVSKALAVSDNIPVVNLYEKLIERTNVYDYFQKMNSTINPDNFSHLSLPLGTGEVTVDEQTNYYQTLANNGVYQKGYMIHKIVAPNEEVIYEHQDAGIPVFKPATATIMQDLMRHVLNDNNGTGRPAKGALYGLDNNLANADWVGKTGTSELERDYWFIASTPGVTLTTWIGKEDGHSSMDYRWGNNNMQMWAMIANAAYQQQPDLFKVNQRFELDNSVIKSEVSDLTGTKMGNITINGRNINVPGKKVQSYFAQNGAANPDFRFGIGGTDANYQQFWNAHLQPKKTPPKPKKETKPTSREPEKDDEKESDSKDDED</sequence>
<dbReference type="InterPro" id="IPR050396">
    <property type="entry name" value="Glycosyltr_51/Transpeptidase"/>
</dbReference>
<dbReference type="SUPFAM" id="SSF53955">
    <property type="entry name" value="Lysozyme-like"/>
    <property type="match status" value="1"/>
</dbReference>
<dbReference type="SUPFAM" id="SSF56601">
    <property type="entry name" value="beta-lactamase/transpeptidase-like"/>
    <property type="match status" value="1"/>
</dbReference>
<dbReference type="InterPro" id="IPR036950">
    <property type="entry name" value="PBP_transglycosylase"/>
</dbReference>
<feature type="transmembrane region" description="Helical" evidence="17">
    <location>
        <begin position="20"/>
        <end position="45"/>
    </location>
</feature>
<evidence type="ECO:0000256" key="16">
    <source>
        <dbReference type="SAM" id="MobiDB-lite"/>
    </source>
</evidence>
<evidence type="ECO:0000259" key="18">
    <source>
        <dbReference type="Pfam" id="PF00905"/>
    </source>
</evidence>
<gene>
    <name evidence="20" type="ORF">PML95_07455</name>
</gene>
<evidence type="ECO:0000313" key="20">
    <source>
        <dbReference type="EMBL" id="WCG22230.1"/>
    </source>
</evidence>
<keyword evidence="8" id="KW-0133">Cell shape</keyword>
<evidence type="ECO:0000256" key="13">
    <source>
        <dbReference type="ARBA" id="ARBA00023316"/>
    </source>
</evidence>
<proteinExistence type="predicted"/>
<keyword evidence="5" id="KW-0808">Transferase</keyword>
<evidence type="ECO:0000259" key="19">
    <source>
        <dbReference type="Pfam" id="PF00912"/>
    </source>
</evidence>
<keyword evidence="4" id="KW-0328">Glycosyltransferase</keyword>
<evidence type="ECO:0000256" key="10">
    <source>
        <dbReference type="ARBA" id="ARBA00022989"/>
    </source>
</evidence>
<feature type="compositionally biased region" description="Basic and acidic residues" evidence="16">
    <location>
        <begin position="764"/>
        <end position="784"/>
    </location>
</feature>
<dbReference type="GO" id="GO:0008658">
    <property type="term" value="F:penicillin binding"/>
    <property type="evidence" value="ECO:0007669"/>
    <property type="project" value="InterPro"/>
</dbReference>
<feature type="domain" description="Glycosyl transferase family 51" evidence="19">
    <location>
        <begin position="76"/>
        <end position="265"/>
    </location>
</feature>
<dbReference type="GO" id="GO:0009252">
    <property type="term" value="P:peptidoglycan biosynthetic process"/>
    <property type="evidence" value="ECO:0007669"/>
    <property type="project" value="UniProtKB-KW"/>
</dbReference>
<dbReference type="Proteomes" id="UP001179600">
    <property type="component" value="Chromosome"/>
</dbReference>
<dbReference type="GO" id="GO:0006508">
    <property type="term" value="P:proteolysis"/>
    <property type="evidence" value="ECO:0007669"/>
    <property type="project" value="UniProtKB-KW"/>
</dbReference>
<evidence type="ECO:0000256" key="1">
    <source>
        <dbReference type="ARBA" id="ARBA00022475"/>
    </source>
</evidence>
<evidence type="ECO:0000256" key="12">
    <source>
        <dbReference type="ARBA" id="ARBA00023268"/>
    </source>
</evidence>
<evidence type="ECO:0000256" key="11">
    <source>
        <dbReference type="ARBA" id="ARBA00023136"/>
    </source>
</evidence>
<dbReference type="InterPro" id="IPR023346">
    <property type="entry name" value="Lysozyme-like_dom_sf"/>
</dbReference>
<evidence type="ECO:0000256" key="8">
    <source>
        <dbReference type="ARBA" id="ARBA00022960"/>
    </source>
</evidence>
<keyword evidence="3" id="KW-0645">Protease</keyword>
<keyword evidence="1" id="KW-1003">Cell membrane</keyword>
<dbReference type="GO" id="GO:0008955">
    <property type="term" value="F:peptidoglycan glycosyltransferase activity"/>
    <property type="evidence" value="ECO:0007669"/>
    <property type="project" value="UniProtKB-EC"/>
</dbReference>
<keyword evidence="13" id="KW-0961">Cell wall biogenesis/degradation</keyword>
<keyword evidence="9" id="KW-0573">Peptidoglycan synthesis</keyword>
<comment type="catalytic activity">
    <reaction evidence="14">
        <text>Preferential cleavage: (Ac)2-L-Lys-D-Ala-|-D-Ala. Also transpeptidation of peptidyl-alanyl moieties that are N-acyl substituents of D-alanine.</text>
        <dbReference type="EC" id="3.4.16.4"/>
    </reaction>
</comment>
<protein>
    <submittedName>
        <fullName evidence="20">Transglycosylase domain-containing protein</fullName>
    </submittedName>
</protein>
<keyword evidence="7" id="KW-0378">Hydrolase</keyword>
<keyword evidence="10 17" id="KW-1133">Transmembrane helix</keyword>
<dbReference type="GO" id="GO:0030288">
    <property type="term" value="C:outer membrane-bounded periplasmic space"/>
    <property type="evidence" value="ECO:0007669"/>
    <property type="project" value="TreeGrafter"/>
</dbReference>
<evidence type="ECO:0000256" key="3">
    <source>
        <dbReference type="ARBA" id="ARBA00022670"/>
    </source>
</evidence>
<dbReference type="InterPro" id="IPR012338">
    <property type="entry name" value="Beta-lactam/transpept-like"/>
</dbReference>
<feature type="domain" description="Penicillin-binding protein transpeptidase" evidence="18">
    <location>
        <begin position="390"/>
        <end position="626"/>
    </location>
</feature>
<dbReference type="InterPro" id="IPR001264">
    <property type="entry name" value="Glyco_trans_51"/>
</dbReference>
<accession>A0AAE9XHU9</accession>
<evidence type="ECO:0000256" key="17">
    <source>
        <dbReference type="SAM" id="Phobius"/>
    </source>
</evidence>
<dbReference type="Gene3D" id="1.10.3810.10">
    <property type="entry name" value="Biosynthetic peptidoglycan transglycosylase-like"/>
    <property type="match status" value="1"/>
</dbReference>
<dbReference type="RefSeq" id="WP_272163161.1">
    <property type="nucleotide sequence ID" value="NZ_CP116507.1"/>
</dbReference>
<comment type="catalytic activity">
    <reaction evidence="15">
        <text>[GlcNAc-(1-&gt;4)-Mur2Ac(oyl-L-Ala-gamma-D-Glu-L-Lys-D-Ala-D-Ala)](n)-di-trans,octa-cis-undecaprenyl diphosphate + beta-D-GlcNAc-(1-&gt;4)-Mur2Ac(oyl-L-Ala-gamma-D-Glu-L-Lys-D-Ala-D-Ala)-di-trans,octa-cis-undecaprenyl diphosphate = [GlcNAc-(1-&gt;4)-Mur2Ac(oyl-L-Ala-gamma-D-Glu-L-Lys-D-Ala-D-Ala)](n+1)-di-trans,octa-cis-undecaprenyl diphosphate + di-trans,octa-cis-undecaprenyl diphosphate + H(+)</text>
        <dbReference type="Rhea" id="RHEA:23708"/>
        <dbReference type="Rhea" id="RHEA-COMP:9602"/>
        <dbReference type="Rhea" id="RHEA-COMP:9603"/>
        <dbReference type="ChEBI" id="CHEBI:15378"/>
        <dbReference type="ChEBI" id="CHEBI:58405"/>
        <dbReference type="ChEBI" id="CHEBI:60033"/>
        <dbReference type="ChEBI" id="CHEBI:78435"/>
        <dbReference type="EC" id="2.4.99.28"/>
    </reaction>
</comment>
<evidence type="ECO:0000256" key="15">
    <source>
        <dbReference type="ARBA" id="ARBA00049902"/>
    </source>
</evidence>
<dbReference type="EMBL" id="CP116507">
    <property type="protein sequence ID" value="WCG22230.1"/>
    <property type="molecule type" value="Genomic_DNA"/>
</dbReference>
<feature type="region of interest" description="Disordered" evidence="16">
    <location>
        <begin position="752"/>
        <end position="790"/>
    </location>
</feature>
<keyword evidence="6 17" id="KW-0812">Transmembrane</keyword>
<name>A0AAE9XHU9_9ENTE</name>
<dbReference type="PANTHER" id="PTHR32282:SF32">
    <property type="entry name" value="PENICILLIN-BINDING PROTEIN 2A"/>
    <property type="match status" value="1"/>
</dbReference>
<evidence type="ECO:0000256" key="2">
    <source>
        <dbReference type="ARBA" id="ARBA00022645"/>
    </source>
</evidence>
<dbReference type="PANTHER" id="PTHR32282">
    <property type="entry name" value="BINDING PROTEIN TRANSPEPTIDASE, PUTATIVE-RELATED"/>
    <property type="match status" value="1"/>
</dbReference>
<evidence type="ECO:0000256" key="6">
    <source>
        <dbReference type="ARBA" id="ARBA00022692"/>
    </source>
</evidence>
<evidence type="ECO:0000256" key="5">
    <source>
        <dbReference type="ARBA" id="ARBA00022679"/>
    </source>
</evidence>
<dbReference type="Pfam" id="PF00905">
    <property type="entry name" value="Transpeptidase"/>
    <property type="match status" value="1"/>
</dbReference>
<dbReference type="Pfam" id="PF00912">
    <property type="entry name" value="Transgly"/>
    <property type="match status" value="1"/>
</dbReference>